<reference evidence="3" key="1">
    <citation type="submission" date="2016-05" db="EMBL/GenBank/DDBJ databases">
        <title>Comparative genomics of biotechnologically important yeasts.</title>
        <authorList>
            <consortium name="DOE Joint Genome Institute"/>
            <person name="Riley R."/>
            <person name="Haridas S."/>
            <person name="Wolfe K.H."/>
            <person name="Lopes M.R."/>
            <person name="Hittinger C.T."/>
            <person name="Goker M."/>
            <person name="Salamov A."/>
            <person name="Wisecaver J."/>
            <person name="Long T.M."/>
            <person name="Aerts A.L."/>
            <person name="Barry K."/>
            <person name="Choi C."/>
            <person name="Clum A."/>
            <person name="Coughlan A.Y."/>
            <person name="Deshpande S."/>
            <person name="Douglass A.P."/>
            <person name="Hanson S.J."/>
            <person name="Klenk H.-P."/>
            <person name="Labutti K."/>
            <person name="Lapidus A."/>
            <person name="Lindquist E."/>
            <person name="Lipzen A."/>
            <person name="Meier-Kolthoff J.P."/>
            <person name="Ohm R.A."/>
            <person name="Otillar R.P."/>
            <person name="Pangilinan J."/>
            <person name="Peng Y."/>
            <person name="Rokas A."/>
            <person name="Rosa C.A."/>
            <person name="Scheuner C."/>
            <person name="Sibirny A.A."/>
            <person name="Slot J.C."/>
            <person name="Stielow J.B."/>
            <person name="Sun H."/>
            <person name="Kurtzman C.P."/>
            <person name="Blackwell M."/>
            <person name="Grigoriev I.V."/>
            <person name="Jeffries T.W."/>
        </authorList>
    </citation>
    <scope>NUCLEOTIDE SEQUENCE [LARGE SCALE GENOMIC DNA]</scope>
    <source>
        <strain evidence="3">NRRL Y-17324</strain>
    </source>
</reference>
<sequence length="95" mass="10385">MSITWVHQRYPVNGDATFAWKFPYCTITSTHLTGDRANHTIARQASPTTTTTVPRLPPPRASSTSRTLSTAAGWSLHQLAPTAVFAPSSLVRFLC</sequence>
<evidence type="ECO:0000313" key="3">
    <source>
        <dbReference type="Proteomes" id="UP000094285"/>
    </source>
</evidence>
<evidence type="ECO:0000313" key="2">
    <source>
        <dbReference type="EMBL" id="ODV77254.1"/>
    </source>
</evidence>
<proteinExistence type="predicted"/>
<dbReference type="AlphaFoldDB" id="A0A1E4SCL2"/>
<feature type="region of interest" description="Disordered" evidence="1">
    <location>
        <begin position="44"/>
        <end position="67"/>
    </location>
</feature>
<accession>A0A1E4SCL2</accession>
<name>A0A1E4SCL2_9ASCO</name>
<dbReference type="RefSeq" id="XP_020062376.1">
    <property type="nucleotide sequence ID" value="XM_020208341.1"/>
</dbReference>
<keyword evidence="3" id="KW-1185">Reference proteome</keyword>
<evidence type="ECO:0000256" key="1">
    <source>
        <dbReference type="SAM" id="MobiDB-lite"/>
    </source>
</evidence>
<dbReference type="EMBL" id="KV453915">
    <property type="protein sequence ID" value="ODV77254.1"/>
    <property type="molecule type" value="Genomic_DNA"/>
</dbReference>
<gene>
    <name evidence="2" type="ORF">CANTADRAFT_302578</name>
</gene>
<dbReference type="GeneID" id="30982478"/>
<protein>
    <submittedName>
        <fullName evidence="2">Uncharacterized protein</fullName>
    </submittedName>
</protein>
<organism evidence="2 3">
    <name type="scientific">Suhomyces tanzawaensis NRRL Y-17324</name>
    <dbReference type="NCBI Taxonomy" id="984487"/>
    <lineage>
        <taxon>Eukaryota</taxon>
        <taxon>Fungi</taxon>
        <taxon>Dikarya</taxon>
        <taxon>Ascomycota</taxon>
        <taxon>Saccharomycotina</taxon>
        <taxon>Pichiomycetes</taxon>
        <taxon>Debaryomycetaceae</taxon>
        <taxon>Suhomyces</taxon>
    </lineage>
</organism>
<dbReference type="Proteomes" id="UP000094285">
    <property type="component" value="Unassembled WGS sequence"/>
</dbReference>